<feature type="domain" description="F-box" evidence="1">
    <location>
        <begin position="20"/>
        <end position="60"/>
    </location>
</feature>
<dbReference type="PANTHER" id="PTHR44259:SF98">
    <property type="entry name" value="GENOME ASSEMBLY, CHROMOSOME: A05"/>
    <property type="match status" value="1"/>
</dbReference>
<accession>A0A8T2A7A1</accession>
<evidence type="ECO:0000313" key="3">
    <source>
        <dbReference type="Proteomes" id="UP000694240"/>
    </source>
</evidence>
<dbReference type="Pfam" id="PF00646">
    <property type="entry name" value="F-box"/>
    <property type="match status" value="1"/>
</dbReference>
<sequence length="406" mass="47529">MDEPQRDEKMKPGDVDWSEMCSDAMQLILESLSIPDFHRARTVCSKWYSVSKSCVAGSRNRYPWLILIPEKSSDSKPSMKLFRKLSDTNSCRLCDPRDGKTYRTRYLGDQLSESRCIASYGNWLLMLNPSLDFYVLNVFTGERINLPSLSLRGKVSFERKDDGGFFLEHSWFDRETIINRYIETAVLWIDEKTKDFVVCWIYNDQYLFSFKKGDDSWWHLEDTKCLAMAYKDQKLCVYTSDHHIKILDYSGDIPEEIIEGNPYLNHPFYYDLQPWEYIWKRRLAITTSGDVLIILSLKKTLENEEKRLFYIFKMNLQGDEWERVDSLGNEMLVFGDGYTLAVAPAKEDVRGGVIYFVADDVWPPHTNKLLESSTGTFDLATTEISWSLHYCYFSNIRWFVPGSDKQ</sequence>
<dbReference type="InterPro" id="IPR050942">
    <property type="entry name" value="F-box_BR-signaling"/>
</dbReference>
<dbReference type="SMART" id="SM00256">
    <property type="entry name" value="FBOX"/>
    <property type="match status" value="1"/>
</dbReference>
<comment type="caution">
    <text evidence="2">The sequence shown here is derived from an EMBL/GenBank/DDBJ whole genome shotgun (WGS) entry which is preliminary data.</text>
</comment>
<reference evidence="2 3" key="1">
    <citation type="submission" date="2020-12" db="EMBL/GenBank/DDBJ databases">
        <title>Concerted genomic and epigenomic changes stabilize Arabidopsis allopolyploids.</title>
        <authorList>
            <person name="Chen Z."/>
        </authorList>
    </citation>
    <scope>NUCLEOTIDE SEQUENCE [LARGE SCALE GENOMIC DNA]</scope>
    <source>
        <strain evidence="2">Allo738</strain>
        <tissue evidence="2">Leaf</tissue>
    </source>
</reference>
<dbReference type="Pfam" id="PF03478">
    <property type="entry name" value="Beta-prop_KIB1-4"/>
    <property type="match status" value="1"/>
</dbReference>
<dbReference type="PANTHER" id="PTHR44259">
    <property type="entry name" value="OS07G0183000 PROTEIN-RELATED"/>
    <property type="match status" value="1"/>
</dbReference>
<gene>
    <name evidence="2" type="ORF">ISN45_Aa04g013500</name>
</gene>
<dbReference type="InterPro" id="IPR001810">
    <property type="entry name" value="F-box_dom"/>
</dbReference>
<evidence type="ECO:0000259" key="1">
    <source>
        <dbReference type="SMART" id="SM00256"/>
    </source>
</evidence>
<proteinExistence type="predicted"/>
<dbReference type="EMBL" id="JAEFBK010000009">
    <property type="protein sequence ID" value="KAG7568530.1"/>
    <property type="molecule type" value="Genomic_DNA"/>
</dbReference>
<organism evidence="2 3">
    <name type="scientific">Arabidopsis thaliana x Arabidopsis arenosa</name>
    <dbReference type="NCBI Taxonomy" id="1240361"/>
    <lineage>
        <taxon>Eukaryota</taxon>
        <taxon>Viridiplantae</taxon>
        <taxon>Streptophyta</taxon>
        <taxon>Embryophyta</taxon>
        <taxon>Tracheophyta</taxon>
        <taxon>Spermatophyta</taxon>
        <taxon>Magnoliopsida</taxon>
        <taxon>eudicotyledons</taxon>
        <taxon>Gunneridae</taxon>
        <taxon>Pentapetalae</taxon>
        <taxon>rosids</taxon>
        <taxon>malvids</taxon>
        <taxon>Brassicales</taxon>
        <taxon>Brassicaceae</taxon>
        <taxon>Camelineae</taxon>
        <taxon>Arabidopsis</taxon>
    </lineage>
</organism>
<keyword evidence="3" id="KW-1185">Reference proteome</keyword>
<protein>
    <submittedName>
        <fullName evidence="2">F-box domain</fullName>
    </submittedName>
</protein>
<dbReference type="Proteomes" id="UP000694240">
    <property type="component" value="Chromosome 9"/>
</dbReference>
<dbReference type="AlphaFoldDB" id="A0A8T2A7A1"/>
<name>A0A8T2A7A1_9BRAS</name>
<dbReference type="InterPro" id="IPR005174">
    <property type="entry name" value="KIB1-4_b-propeller"/>
</dbReference>
<evidence type="ECO:0000313" key="2">
    <source>
        <dbReference type="EMBL" id="KAG7568530.1"/>
    </source>
</evidence>